<dbReference type="PROSITE" id="PS50949">
    <property type="entry name" value="HTH_GNTR"/>
    <property type="match status" value="1"/>
</dbReference>
<dbReference type="CDD" id="cd07377">
    <property type="entry name" value="WHTH_GntR"/>
    <property type="match status" value="1"/>
</dbReference>
<dbReference type="PANTHER" id="PTHR38445">
    <property type="entry name" value="HTH-TYPE TRANSCRIPTIONAL REPRESSOR YTRA"/>
    <property type="match status" value="1"/>
</dbReference>
<dbReference type="AlphaFoldDB" id="A0A1H8DFT2"/>
<dbReference type="Proteomes" id="UP000199372">
    <property type="component" value="Unassembled WGS sequence"/>
</dbReference>
<dbReference type="InterPro" id="IPR036390">
    <property type="entry name" value="WH_DNA-bd_sf"/>
</dbReference>
<evidence type="ECO:0000256" key="3">
    <source>
        <dbReference type="ARBA" id="ARBA00023163"/>
    </source>
</evidence>
<dbReference type="GO" id="GO:0003677">
    <property type="term" value="F:DNA binding"/>
    <property type="evidence" value="ECO:0007669"/>
    <property type="project" value="UniProtKB-KW"/>
</dbReference>
<dbReference type="InterPro" id="IPR000524">
    <property type="entry name" value="Tscrpt_reg_HTH_GntR"/>
</dbReference>
<name>A0A1H8DFT2_9RHOB</name>
<reference evidence="6" key="1">
    <citation type="submission" date="2016-10" db="EMBL/GenBank/DDBJ databases">
        <authorList>
            <person name="Varghese N."/>
            <person name="Submissions S."/>
        </authorList>
    </citation>
    <scope>NUCLEOTIDE SEQUENCE [LARGE SCALE GENOMIC DNA]</scope>
    <source>
        <strain evidence="6">DSM 26893</strain>
    </source>
</reference>
<dbReference type="Pfam" id="PF00392">
    <property type="entry name" value="GntR"/>
    <property type="match status" value="1"/>
</dbReference>
<keyword evidence="1" id="KW-0805">Transcription regulation</keyword>
<feature type="domain" description="HTH gntR-type" evidence="4">
    <location>
        <begin position="25"/>
        <end position="93"/>
    </location>
</feature>
<dbReference type="GO" id="GO:0003700">
    <property type="term" value="F:DNA-binding transcription factor activity"/>
    <property type="evidence" value="ECO:0007669"/>
    <property type="project" value="InterPro"/>
</dbReference>
<protein>
    <submittedName>
        <fullName evidence="5">GntR family transcriptional regulator</fullName>
    </submittedName>
</protein>
<organism evidence="5 6">
    <name type="scientific">Palleronia pelagia</name>
    <dbReference type="NCBI Taxonomy" id="387096"/>
    <lineage>
        <taxon>Bacteria</taxon>
        <taxon>Pseudomonadati</taxon>
        <taxon>Pseudomonadota</taxon>
        <taxon>Alphaproteobacteria</taxon>
        <taxon>Rhodobacterales</taxon>
        <taxon>Roseobacteraceae</taxon>
        <taxon>Palleronia</taxon>
    </lineage>
</organism>
<evidence type="ECO:0000313" key="5">
    <source>
        <dbReference type="EMBL" id="SEN06006.1"/>
    </source>
</evidence>
<gene>
    <name evidence="5" type="ORF">SAMN04488011_102323</name>
</gene>
<evidence type="ECO:0000259" key="4">
    <source>
        <dbReference type="PROSITE" id="PS50949"/>
    </source>
</evidence>
<dbReference type="PANTHER" id="PTHR38445:SF9">
    <property type="entry name" value="HTH-TYPE TRANSCRIPTIONAL REPRESSOR YTRA"/>
    <property type="match status" value="1"/>
</dbReference>
<keyword evidence="2" id="KW-0238">DNA-binding</keyword>
<dbReference type="Gene3D" id="1.10.10.10">
    <property type="entry name" value="Winged helix-like DNA-binding domain superfamily/Winged helix DNA-binding domain"/>
    <property type="match status" value="1"/>
</dbReference>
<dbReference type="SMART" id="SM00345">
    <property type="entry name" value="HTH_GNTR"/>
    <property type="match status" value="1"/>
</dbReference>
<dbReference type="SUPFAM" id="SSF46785">
    <property type="entry name" value="Winged helix' DNA-binding domain"/>
    <property type="match status" value="1"/>
</dbReference>
<evidence type="ECO:0000256" key="1">
    <source>
        <dbReference type="ARBA" id="ARBA00023015"/>
    </source>
</evidence>
<dbReference type="InterPro" id="IPR036388">
    <property type="entry name" value="WH-like_DNA-bd_sf"/>
</dbReference>
<dbReference type="OrthoDB" id="7173258at2"/>
<dbReference type="EMBL" id="FOCM01000002">
    <property type="protein sequence ID" value="SEN06006.1"/>
    <property type="molecule type" value="Genomic_DNA"/>
</dbReference>
<keyword evidence="3" id="KW-0804">Transcription</keyword>
<evidence type="ECO:0000256" key="2">
    <source>
        <dbReference type="ARBA" id="ARBA00023125"/>
    </source>
</evidence>
<accession>A0A1H8DFT2</accession>
<sequence length="331" mass="35198">MREKQAQFDPAVERIVAAIDPKSSVSVSTQLRGALEFGIASGELPTGQKLPSVRMLAKRVGISPVTVSHVYASLQSAGHIEGRAGSGTFVRGASGDDQRRKLGAIDAMIGNLLAAGREAGLSPADLSLRVAMAQPAVSRGIRILMVGNFHDATESYANDLRPHLSGTDTIDVVTLEQFDTAGGHDLIIGPRTLLPQIRERAPDVDAVAVTLIPNEATRVALAGLTPDAKVVGYSYFPGFVTIMKTGIQRFAPHVSNLSMVVRGDADEAQRIAEAEVVIYASGAGYLNRDLADGQAAFEYRHTPDVQSIRSDLLPAIEACRRKPKPARDAAE</sequence>
<keyword evidence="6" id="KW-1185">Reference proteome</keyword>
<evidence type="ECO:0000313" key="6">
    <source>
        <dbReference type="Proteomes" id="UP000199372"/>
    </source>
</evidence>
<proteinExistence type="predicted"/>